<name>A0AA85K7J9_TRIRE</name>
<dbReference type="AlphaFoldDB" id="A0AA85K7J9"/>
<reference evidence="2" key="2">
    <citation type="submission" date="2023-11" db="UniProtKB">
        <authorList>
            <consortium name="WormBaseParasite"/>
        </authorList>
    </citation>
    <scope>IDENTIFICATION</scope>
</reference>
<organism evidence="1 2">
    <name type="scientific">Trichobilharzia regenti</name>
    <name type="common">Nasal bird schistosome</name>
    <dbReference type="NCBI Taxonomy" id="157069"/>
    <lineage>
        <taxon>Eukaryota</taxon>
        <taxon>Metazoa</taxon>
        <taxon>Spiralia</taxon>
        <taxon>Lophotrochozoa</taxon>
        <taxon>Platyhelminthes</taxon>
        <taxon>Trematoda</taxon>
        <taxon>Digenea</taxon>
        <taxon>Strigeidida</taxon>
        <taxon>Schistosomatoidea</taxon>
        <taxon>Schistosomatidae</taxon>
        <taxon>Trichobilharzia</taxon>
    </lineage>
</organism>
<reference evidence="1" key="1">
    <citation type="submission" date="2022-06" db="EMBL/GenBank/DDBJ databases">
        <authorList>
            <person name="Berger JAMES D."/>
            <person name="Berger JAMES D."/>
        </authorList>
    </citation>
    <scope>NUCLEOTIDE SEQUENCE [LARGE SCALE GENOMIC DNA]</scope>
</reference>
<protein>
    <submittedName>
        <fullName evidence="2">Uncharacterized protein</fullName>
    </submittedName>
</protein>
<sequence>EDLCTNEYSYARRQCGGLCAGRAGAQTFYCHLGCAENATNAGEYTACKDGCRGANLTETNCRINCELITQNDYMCGTICGDDIPSFLQRCLFVCAKTHAPKEECGK</sequence>
<evidence type="ECO:0000313" key="1">
    <source>
        <dbReference type="Proteomes" id="UP000050795"/>
    </source>
</evidence>
<keyword evidence="1" id="KW-1185">Reference proteome</keyword>
<dbReference type="Proteomes" id="UP000050795">
    <property type="component" value="Unassembled WGS sequence"/>
</dbReference>
<proteinExistence type="predicted"/>
<evidence type="ECO:0000313" key="2">
    <source>
        <dbReference type="WBParaSite" id="TREG1_78570.1"/>
    </source>
</evidence>
<accession>A0AA85K7J9</accession>
<dbReference type="WBParaSite" id="TREG1_78570.1">
    <property type="protein sequence ID" value="TREG1_78570.1"/>
    <property type="gene ID" value="TREG1_78570"/>
</dbReference>